<dbReference type="KEGG" id="pcm:AY601_3101"/>
<evidence type="ECO:0008006" key="4">
    <source>
        <dbReference type="Google" id="ProtNLM"/>
    </source>
</evidence>
<dbReference type="AlphaFoldDB" id="A0A127VF63"/>
<dbReference type="EMBL" id="CP014504">
    <property type="protein sequence ID" value="AMP99974.1"/>
    <property type="molecule type" value="Genomic_DNA"/>
</dbReference>
<organism evidence="2 3">
    <name type="scientific">Pedobacter cryoconitis</name>
    <dbReference type="NCBI Taxonomy" id="188932"/>
    <lineage>
        <taxon>Bacteria</taxon>
        <taxon>Pseudomonadati</taxon>
        <taxon>Bacteroidota</taxon>
        <taxon>Sphingobacteriia</taxon>
        <taxon>Sphingobacteriales</taxon>
        <taxon>Sphingobacteriaceae</taxon>
        <taxon>Pedobacter</taxon>
    </lineage>
</organism>
<keyword evidence="1" id="KW-1133">Transmembrane helix</keyword>
<protein>
    <recommendedName>
        <fullName evidence="4">PH (Pleckstrin Homology) domain-containing protein</fullName>
    </recommendedName>
</protein>
<dbReference type="PATRIC" id="fig|188932.3.peg.3231"/>
<keyword evidence="1" id="KW-0472">Membrane</keyword>
<feature type="transmembrane region" description="Helical" evidence="1">
    <location>
        <begin position="27"/>
        <end position="45"/>
    </location>
</feature>
<dbReference type="Proteomes" id="UP000071561">
    <property type="component" value="Chromosome"/>
</dbReference>
<reference evidence="2 3" key="1">
    <citation type="submission" date="2016-03" db="EMBL/GenBank/DDBJ databases">
        <title>Complete genome sequence of Pedobacter cryoconitis PAMC 27485.</title>
        <authorList>
            <person name="Lee J."/>
            <person name="Kim O.-S."/>
        </authorList>
    </citation>
    <scope>NUCLEOTIDE SEQUENCE [LARGE SCALE GENOMIC DNA]</scope>
    <source>
        <strain evidence="2 3">PAMC 27485</strain>
    </source>
</reference>
<feature type="transmembrane region" description="Helical" evidence="1">
    <location>
        <begin position="51"/>
        <end position="77"/>
    </location>
</feature>
<dbReference type="RefSeq" id="WP_068402600.1">
    <property type="nucleotide sequence ID" value="NZ_CP014504.1"/>
</dbReference>
<keyword evidence="1" id="KW-0812">Transmembrane</keyword>
<dbReference type="OrthoDB" id="711075at2"/>
<name>A0A127VF63_9SPHI</name>
<keyword evidence="3" id="KW-1185">Reference proteome</keyword>
<proteinExistence type="predicted"/>
<evidence type="ECO:0000313" key="3">
    <source>
        <dbReference type="Proteomes" id="UP000071561"/>
    </source>
</evidence>
<gene>
    <name evidence="2" type="ORF">AY601_3101</name>
</gene>
<evidence type="ECO:0000313" key="2">
    <source>
        <dbReference type="EMBL" id="AMP99974.1"/>
    </source>
</evidence>
<accession>A0A127VF63</accession>
<evidence type="ECO:0000256" key="1">
    <source>
        <dbReference type="SAM" id="Phobius"/>
    </source>
</evidence>
<sequence length="160" mass="18532">MALYNLEISDGRFSIQPNLSYYTKIKIFLAGIFLCFAVVPFVPIAHDIKFFLYLIGAGLCCYVVYEFLFLANVKIIFDQGTRKVYKKIPGIYTKTLMDFEEIRLVNDTSYGLLVYTIGAKSTRFVKNYPISEPFSDTKKGHREQLEFETTILEPLMEFIK</sequence>